<protein>
    <submittedName>
        <fullName evidence="7">Protein NUCLEAR FUSION DEFECTIVE 4-like</fullName>
    </submittedName>
</protein>
<evidence type="ECO:0000259" key="6">
    <source>
        <dbReference type="Pfam" id="PF23262"/>
    </source>
</evidence>
<dbReference type="EMBL" id="PJQY01002118">
    <property type="protein sequence ID" value="PQP96326.1"/>
    <property type="molecule type" value="Genomic_DNA"/>
</dbReference>
<feature type="domain" description="NFD4 C-terminal" evidence="6">
    <location>
        <begin position="70"/>
        <end position="172"/>
    </location>
</feature>
<sequence length="196" mass="21349">MRALNDQSQLKVVAENPAPPVQVALPPVAAPPSLQSEQKPSSCLKNVFNAPDRGEDYTILQAVFSIDMLILFIVITCGAEIFGLKYRSTLINVGGAARHIGAYLLNVKVAGNLYDAEALKQLEALGRFRKAGEDLTCEGVNCYKLAFIIMAAVALFGSLVSIILVIRTRKFYRGDIHKKFREAAESDVAAQVARCH</sequence>
<dbReference type="STRING" id="2094558.A0A314XUE5"/>
<dbReference type="GO" id="GO:0016020">
    <property type="term" value="C:membrane"/>
    <property type="evidence" value="ECO:0007669"/>
    <property type="project" value="UniProtKB-SubCell"/>
</dbReference>
<name>A0A314XUE5_PRUYE</name>
<dbReference type="PANTHER" id="PTHR21576">
    <property type="entry name" value="UNCHARACTERIZED NODULIN-LIKE PROTEIN"/>
    <property type="match status" value="1"/>
</dbReference>
<evidence type="ECO:0000256" key="1">
    <source>
        <dbReference type="ARBA" id="ARBA00004141"/>
    </source>
</evidence>
<keyword evidence="4 5" id="KW-0472">Membrane</keyword>
<dbReference type="SUPFAM" id="SSF103473">
    <property type="entry name" value="MFS general substrate transporter"/>
    <property type="match status" value="1"/>
</dbReference>
<dbReference type="OrthoDB" id="410267at2759"/>
<keyword evidence="3 5" id="KW-1133">Transmembrane helix</keyword>
<feature type="transmembrane region" description="Helical" evidence="5">
    <location>
        <begin position="145"/>
        <end position="166"/>
    </location>
</feature>
<dbReference type="PANTHER" id="PTHR21576:SF122">
    <property type="entry name" value="MFS TRANSPORTER"/>
    <property type="match status" value="1"/>
</dbReference>
<evidence type="ECO:0000256" key="4">
    <source>
        <dbReference type="ARBA" id="ARBA00023136"/>
    </source>
</evidence>
<keyword evidence="2 5" id="KW-0812">Transmembrane</keyword>
<comment type="caution">
    <text evidence="7">The sequence shown here is derived from an EMBL/GenBank/DDBJ whole genome shotgun (WGS) entry which is preliminary data.</text>
</comment>
<dbReference type="Proteomes" id="UP000250321">
    <property type="component" value="Unassembled WGS sequence"/>
</dbReference>
<accession>A0A314XUE5</accession>
<evidence type="ECO:0000256" key="3">
    <source>
        <dbReference type="ARBA" id="ARBA00022989"/>
    </source>
</evidence>
<dbReference type="InterPro" id="IPR056555">
    <property type="entry name" value="NFD4_C"/>
</dbReference>
<gene>
    <name evidence="7" type="ORF">Pyn_23590</name>
</gene>
<dbReference type="Pfam" id="PF23262">
    <property type="entry name" value="NFD4_C"/>
    <property type="match status" value="1"/>
</dbReference>
<dbReference type="InterPro" id="IPR036259">
    <property type="entry name" value="MFS_trans_sf"/>
</dbReference>
<reference evidence="7 8" key="1">
    <citation type="submission" date="2018-02" db="EMBL/GenBank/DDBJ databases">
        <title>Draft genome of wild Prunus yedoensis var. nudiflora.</title>
        <authorList>
            <person name="Baek S."/>
            <person name="Kim J.-H."/>
            <person name="Choi K."/>
            <person name="Kim G.-B."/>
            <person name="Cho A."/>
            <person name="Jang H."/>
            <person name="Shin C.-H."/>
            <person name="Yu H.-J."/>
            <person name="Mun J.-H."/>
        </authorList>
    </citation>
    <scope>NUCLEOTIDE SEQUENCE [LARGE SCALE GENOMIC DNA]</scope>
    <source>
        <strain evidence="8">cv. Jeju island</strain>
        <tissue evidence="7">Leaf</tissue>
    </source>
</reference>
<evidence type="ECO:0000313" key="8">
    <source>
        <dbReference type="Proteomes" id="UP000250321"/>
    </source>
</evidence>
<evidence type="ECO:0000256" key="2">
    <source>
        <dbReference type="ARBA" id="ARBA00022692"/>
    </source>
</evidence>
<comment type="subcellular location">
    <subcellularLocation>
        <location evidence="1">Membrane</location>
        <topology evidence="1">Multi-pass membrane protein</topology>
    </subcellularLocation>
</comment>
<organism evidence="7 8">
    <name type="scientific">Prunus yedoensis var. nudiflora</name>
    <dbReference type="NCBI Taxonomy" id="2094558"/>
    <lineage>
        <taxon>Eukaryota</taxon>
        <taxon>Viridiplantae</taxon>
        <taxon>Streptophyta</taxon>
        <taxon>Embryophyta</taxon>
        <taxon>Tracheophyta</taxon>
        <taxon>Spermatophyta</taxon>
        <taxon>Magnoliopsida</taxon>
        <taxon>eudicotyledons</taxon>
        <taxon>Gunneridae</taxon>
        <taxon>Pentapetalae</taxon>
        <taxon>rosids</taxon>
        <taxon>fabids</taxon>
        <taxon>Rosales</taxon>
        <taxon>Rosaceae</taxon>
        <taxon>Amygdaloideae</taxon>
        <taxon>Amygdaleae</taxon>
        <taxon>Prunus</taxon>
    </lineage>
</organism>
<feature type="transmembrane region" description="Helical" evidence="5">
    <location>
        <begin position="62"/>
        <end position="84"/>
    </location>
</feature>
<proteinExistence type="predicted"/>
<dbReference type="AlphaFoldDB" id="A0A314XUE5"/>
<keyword evidence="8" id="KW-1185">Reference proteome</keyword>
<evidence type="ECO:0000313" key="7">
    <source>
        <dbReference type="EMBL" id="PQP96326.1"/>
    </source>
</evidence>
<evidence type="ECO:0000256" key="5">
    <source>
        <dbReference type="SAM" id="Phobius"/>
    </source>
</evidence>